<keyword evidence="2" id="KW-1185">Reference proteome</keyword>
<dbReference type="Proteomes" id="UP000054995">
    <property type="component" value="Unassembled WGS sequence"/>
</dbReference>
<organism evidence="1 2">
    <name type="scientific">Trichinella pseudospiralis</name>
    <name type="common">Parasitic roundworm</name>
    <dbReference type="NCBI Taxonomy" id="6337"/>
    <lineage>
        <taxon>Eukaryota</taxon>
        <taxon>Metazoa</taxon>
        <taxon>Ecdysozoa</taxon>
        <taxon>Nematoda</taxon>
        <taxon>Enoplea</taxon>
        <taxon>Dorylaimia</taxon>
        <taxon>Trichinellida</taxon>
        <taxon>Trichinellidae</taxon>
        <taxon>Trichinella</taxon>
    </lineage>
</organism>
<name>A0A0V1FM17_TRIPS</name>
<protein>
    <submittedName>
        <fullName evidence="1">Uncharacterized protein</fullName>
    </submittedName>
</protein>
<evidence type="ECO:0000313" key="1">
    <source>
        <dbReference type="EMBL" id="KRY87053.1"/>
    </source>
</evidence>
<reference evidence="1 2" key="1">
    <citation type="submission" date="2015-01" db="EMBL/GenBank/DDBJ databases">
        <title>Evolution of Trichinella species and genotypes.</title>
        <authorList>
            <person name="Korhonen P.K."/>
            <person name="Edoardo P."/>
            <person name="Giuseppe L.R."/>
            <person name="Gasser R.B."/>
        </authorList>
    </citation>
    <scope>NUCLEOTIDE SEQUENCE [LARGE SCALE GENOMIC DNA]</scope>
    <source>
        <strain evidence="1">ISS470</strain>
    </source>
</reference>
<dbReference type="AlphaFoldDB" id="A0A0V1FM17"/>
<proteinExistence type="predicted"/>
<dbReference type="EMBL" id="JYDT01000062">
    <property type="protein sequence ID" value="KRY87053.1"/>
    <property type="molecule type" value="Genomic_DNA"/>
</dbReference>
<accession>A0A0V1FM17</accession>
<gene>
    <name evidence="1" type="ORF">T4D_7122</name>
</gene>
<evidence type="ECO:0000313" key="2">
    <source>
        <dbReference type="Proteomes" id="UP000054995"/>
    </source>
</evidence>
<comment type="caution">
    <text evidence="1">The sequence shown here is derived from an EMBL/GenBank/DDBJ whole genome shotgun (WGS) entry which is preliminary data.</text>
</comment>
<sequence length="64" mass="7599">MREKDEWREYCWNELSQTTLTDVRRVWTVGTDVDSVDDVHSLSKVCRLLRKTMSASEIHHTLSF</sequence>